<feature type="domain" description="Ricin B lectin" evidence="1">
    <location>
        <begin position="46"/>
        <end position="142"/>
    </location>
</feature>
<dbReference type="OrthoDB" id="2131701at2759"/>
<dbReference type="EMBL" id="KZ613477">
    <property type="protein sequence ID" value="PMD22584.1"/>
    <property type="molecule type" value="Genomic_DNA"/>
</dbReference>
<dbReference type="SUPFAM" id="SSF50370">
    <property type="entry name" value="Ricin B-like lectins"/>
    <property type="match status" value="1"/>
</dbReference>
<name>A0A2J6Q8M0_9HELO</name>
<dbReference type="AlphaFoldDB" id="A0A2J6Q8M0"/>
<accession>A0A2J6Q8M0</accession>
<dbReference type="InterPro" id="IPR035992">
    <property type="entry name" value="Ricin_B-like_lectins"/>
</dbReference>
<evidence type="ECO:0000313" key="2">
    <source>
        <dbReference type="EMBL" id="PMD22584.1"/>
    </source>
</evidence>
<dbReference type="PROSITE" id="PS50231">
    <property type="entry name" value="RICIN_B_LECTIN"/>
    <property type="match status" value="1"/>
</dbReference>
<proteinExistence type="predicted"/>
<dbReference type="InterPro" id="IPR000772">
    <property type="entry name" value="Ricin_B_lectin"/>
</dbReference>
<gene>
    <name evidence="2" type="ORF">NA56DRAFT_688186</name>
</gene>
<keyword evidence="3" id="KW-1185">Reference proteome</keyword>
<protein>
    <submittedName>
        <fullName evidence="2">Carbohydrate-binding module family 13 protein</fullName>
    </submittedName>
</protein>
<reference evidence="2 3" key="1">
    <citation type="submission" date="2016-05" db="EMBL/GenBank/DDBJ databases">
        <title>A degradative enzymes factory behind the ericoid mycorrhizal symbiosis.</title>
        <authorList>
            <consortium name="DOE Joint Genome Institute"/>
            <person name="Martino E."/>
            <person name="Morin E."/>
            <person name="Grelet G."/>
            <person name="Kuo A."/>
            <person name="Kohler A."/>
            <person name="Daghino S."/>
            <person name="Barry K."/>
            <person name="Choi C."/>
            <person name="Cichocki N."/>
            <person name="Clum A."/>
            <person name="Copeland A."/>
            <person name="Hainaut M."/>
            <person name="Haridas S."/>
            <person name="Labutti K."/>
            <person name="Lindquist E."/>
            <person name="Lipzen A."/>
            <person name="Khouja H.-R."/>
            <person name="Murat C."/>
            <person name="Ohm R."/>
            <person name="Olson A."/>
            <person name="Spatafora J."/>
            <person name="Veneault-Fourrey C."/>
            <person name="Henrissat B."/>
            <person name="Grigoriev I."/>
            <person name="Martin F."/>
            <person name="Perotto S."/>
        </authorList>
    </citation>
    <scope>NUCLEOTIDE SEQUENCE [LARGE SCALE GENOMIC DNA]</scope>
    <source>
        <strain evidence="2 3">UAMH 7357</strain>
    </source>
</reference>
<dbReference type="Proteomes" id="UP000235672">
    <property type="component" value="Unassembled WGS sequence"/>
</dbReference>
<dbReference type="Pfam" id="PF14200">
    <property type="entry name" value="RicinB_lectin_2"/>
    <property type="match status" value="1"/>
</dbReference>
<organism evidence="2 3">
    <name type="scientific">Hyaloscypha hepaticicola</name>
    <dbReference type="NCBI Taxonomy" id="2082293"/>
    <lineage>
        <taxon>Eukaryota</taxon>
        <taxon>Fungi</taxon>
        <taxon>Dikarya</taxon>
        <taxon>Ascomycota</taxon>
        <taxon>Pezizomycotina</taxon>
        <taxon>Leotiomycetes</taxon>
        <taxon>Helotiales</taxon>
        <taxon>Hyaloscyphaceae</taxon>
        <taxon>Hyaloscypha</taxon>
    </lineage>
</organism>
<dbReference type="Gene3D" id="2.80.10.50">
    <property type="match status" value="1"/>
</dbReference>
<evidence type="ECO:0000259" key="1">
    <source>
        <dbReference type="Pfam" id="PF14200"/>
    </source>
</evidence>
<evidence type="ECO:0000313" key="3">
    <source>
        <dbReference type="Proteomes" id="UP000235672"/>
    </source>
</evidence>
<sequence length="159" mass="17009">MSTYHGPGTYYIINEATGTAVDLYLGGSAAGTAINGWATGYDNNTHQIWLIADAGRGQVLILNQGTGTFITAPQNLQQNADPTPNTLASVKGNPGAPNDPYKRWLVQPQSNGNIAFRSVAYPSKVLDLDNSGQANGTPIFAWGDHQGSNQRWKLVPYFG</sequence>